<dbReference type="EMBL" id="BMJM01000013">
    <property type="protein sequence ID" value="GGE20184.1"/>
    <property type="molecule type" value="Genomic_DNA"/>
</dbReference>
<sequence length="480" mass="50665">MLVGVGVAMRREEDPARALEPIDLMLEAVRTAGADCGASALLSDVGTIAVPRGRWRYRNPAGEIARALGAARATTIVSSVGVLQQTLVANACEAIAAGEIDSALVTGADAGYRLLRARLGGSRATERDQNDDPDVRLEPKAELRHPAEVAAGLKMPVGLYAMLESARRAAAGLSLDDHRDRLAARYARFATIATGNPDGWSRTPLDAATIRDDGPRNPMQAFPYTRAHCSTWNVDQAAALLFCSAERALALNIDRSRWVFPVASAESNHMVSLSARADLVRSPGAEATARAVLEAGGMTMSEIDLIELYSCFPVAVDAFADALGLSPDRDLTITGSMAFAGGPYNNYFFQATARAAQLLRAGAGRTALLSCVSGILTKQAFALWSSEPSGGAFVRRDVTAEVAAASDELPVVENYTGGGRIAGCTVLHERGRQPEAVALIDTDDGARAMAGSDEAEIVTSMQCDEWVGRRVHVVAGRLAA</sequence>
<evidence type="ECO:0000256" key="2">
    <source>
        <dbReference type="ARBA" id="ARBA00022679"/>
    </source>
</evidence>
<reference evidence="4" key="1">
    <citation type="journal article" date="2014" name="Int. J. Syst. Evol. Microbiol.">
        <title>Complete genome sequence of Corynebacterium casei LMG S-19264T (=DSM 44701T), isolated from a smear-ripened cheese.</title>
        <authorList>
            <consortium name="US DOE Joint Genome Institute (JGI-PGF)"/>
            <person name="Walter F."/>
            <person name="Albersmeier A."/>
            <person name="Kalinowski J."/>
            <person name="Ruckert C."/>
        </authorList>
    </citation>
    <scope>NUCLEOTIDE SEQUENCE</scope>
    <source>
        <strain evidence="4">CGMCC 1.15519</strain>
    </source>
</reference>
<dbReference type="RefSeq" id="WP_188763903.1">
    <property type="nucleotide sequence ID" value="NZ_BMJM01000013.1"/>
</dbReference>
<dbReference type="Gene3D" id="2.40.50.840">
    <property type="match status" value="1"/>
</dbReference>
<accession>A0A916ZZG2</accession>
<dbReference type="SUPFAM" id="SSF53901">
    <property type="entry name" value="Thiolase-like"/>
    <property type="match status" value="1"/>
</dbReference>
<protein>
    <submittedName>
        <fullName evidence="4">Acetyl-CoA acetyltransferase</fullName>
    </submittedName>
</protein>
<evidence type="ECO:0000313" key="4">
    <source>
        <dbReference type="EMBL" id="GGE20184.1"/>
    </source>
</evidence>
<evidence type="ECO:0000313" key="5">
    <source>
        <dbReference type="Proteomes" id="UP000635071"/>
    </source>
</evidence>
<dbReference type="InterPro" id="IPR016039">
    <property type="entry name" value="Thiolase-like"/>
</dbReference>
<dbReference type="PANTHER" id="PTHR18919">
    <property type="entry name" value="ACETYL-COA C-ACYLTRANSFERASE"/>
    <property type="match status" value="1"/>
</dbReference>
<name>A0A916ZZG2_9SPHN</name>
<dbReference type="AlphaFoldDB" id="A0A916ZZG2"/>
<keyword evidence="5" id="KW-1185">Reference proteome</keyword>
<organism evidence="4 5">
    <name type="scientific">Sandarakinorhabdus glacialis</name>
    <dbReference type="NCBI Taxonomy" id="1614636"/>
    <lineage>
        <taxon>Bacteria</taxon>
        <taxon>Pseudomonadati</taxon>
        <taxon>Pseudomonadota</taxon>
        <taxon>Alphaproteobacteria</taxon>
        <taxon>Sphingomonadales</taxon>
        <taxon>Sphingosinicellaceae</taxon>
        <taxon>Sandarakinorhabdus</taxon>
    </lineage>
</organism>
<proteinExistence type="inferred from homology"/>
<dbReference type="Proteomes" id="UP000635071">
    <property type="component" value="Unassembled WGS sequence"/>
</dbReference>
<reference evidence="4" key="2">
    <citation type="submission" date="2020-09" db="EMBL/GenBank/DDBJ databases">
        <authorList>
            <person name="Sun Q."/>
            <person name="Zhou Y."/>
        </authorList>
    </citation>
    <scope>NUCLEOTIDE SEQUENCE</scope>
    <source>
        <strain evidence="4">CGMCC 1.15519</strain>
    </source>
</reference>
<evidence type="ECO:0000256" key="1">
    <source>
        <dbReference type="ARBA" id="ARBA00010982"/>
    </source>
</evidence>
<dbReference type="Gene3D" id="3.40.47.10">
    <property type="match status" value="1"/>
</dbReference>
<keyword evidence="3" id="KW-0012">Acyltransferase</keyword>
<comment type="similarity">
    <text evidence="1">Belongs to the thiolase-like superfamily. Thiolase family.</text>
</comment>
<keyword evidence="2" id="KW-0808">Transferase</keyword>
<comment type="caution">
    <text evidence="4">The sequence shown here is derived from an EMBL/GenBank/DDBJ whole genome shotgun (WGS) entry which is preliminary data.</text>
</comment>
<evidence type="ECO:0000256" key="3">
    <source>
        <dbReference type="ARBA" id="ARBA00023315"/>
    </source>
</evidence>
<gene>
    <name evidence="4" type="ORF">GCM10011529_28510</name>
</gene>
<dbReference type="GO" id="GO:0016746">
    <property type="term" value="F:acyltransferase activity"/>
    <property type="evidence" value="ECO:0007669"/>
    <property type="project" value="UniProtKB-KW"/>
</dbReference>
<dbReference type="PANTHER" id="PTHR18919:SF139">
    <property type="entry name" value="THIOLASE-LIKE PROTEIN TYPE 1 ADDITIONAL C-TERMINAL DOMAIN-CONTAINING PROTEIN"/>
    <property type="match status" value="1"/>
</dbReference>